<reference evidence="1 2" key="1">
    <citation type="submission" date="2020-07" db="EMBL/GenBank/DDBJ databases">
        <title>Genomic Encyclopedia of Type Strains, Phase IV (KMG-V): Genome sequencing to study the core and pangenomes of soil and plant-associated prokaryotes.</title>
        <authorList>
            <person name="Whitman W."/>
        </authorList>
    </citation>
    <scope>NUCLEOTIDE SEQUENCE [LARGE SCALE GENOMIC DNA]</scope>
    <source>
        <strain evidence="1 2">A1</strain>
    </source>
</reference>
<proteinExistence type="predicted"/>
<comment type="caution">
    <text evidence="1">The sequence shown here is derived from an EMBL/GenBank/DDBJ whole genome shotgun (WGS) entry which is preliminary data.</text>
</comment>
<dbReference type="EMBL" id="JACDUH010000003">
    <property type="protein sequence ID" value="MBA2851660.1"/>
    <property type="molecule type" value="Genomic_DNA"/>
</dbReference>
<evidence type="ECO:0000313" key="1">
    <source>
        <dbReference type="EMBL" id="MBA2851660.1"/>
    </source>
</evidence>
<dbReference type="AlphaFoldDB" id="A0A7J9NVG2"/>
<sequence>MIDIETKEEMLKDFEQVKSKFAHDMQWANGDVTGDTYAALHDIFNRIGKIIGFSIIDSKLIRVSGVNIPFDAPIPATYDEKRTSTRLFVDETFTIWEHFDTYSYVHYSDRTRVTTRSKIITPDLRERIVAANTEILGRYERLLHIVCDYDLDDVWNITGIDEFLTKPINDEHAVLLKVQHILATDTVRRFGLLLQNFFIQTKYSNNGAFHKICSGKCVRDESNGPLFELYELIKDVIIIDHDSAHIVAGPIMFGTFGLSATKMQHADYLKYLTYDELLAFVNRVYEISKTHHW</sequence>
<dbReference type="Proteomes" id="UP000564425">
    <property type="component" value="Unassembled WGS sequence"/>
</dbReference>
<evidence type="ECO:0000313" key="2">
    <source>
        <dbReference type="Proteomes" id="UP000564425"/>
    </source>
</evidence>
<name>A0A7J9NVG2_METMI</name>
<dbReference type="RefSeq" id="WP_181501486.1">
    <property type="nucleotide sequence ID" value="NZ_JACDUH010000003.1"/>
</dbReference>
<protein>
    <submittedName>
        <fullName evidence="1">Uncharacterized protein</fullName>
    </submittedName>
</protein>
<accession>A0A7J9NVG2</accession>
<gene>
    <name evidence="1" type="ORF">HNP86_001819</name>
</gene>
<organism evidence="1 2">
    <name type="scientific">Methanococcus maripaludis</name>
    <name type="common">Methanococcus deltae</name>
    <dbReference type="NCBI Taxonomy" id="39152"/>
    <lineage>
        <taxon>Archaea</taxon>
        <taxon>Methanobacteriati</taxon>
        <taxon>Methanobacteriota</taxon>
        <taxon>Methanomada group</taxon>
        <taxon>Methanococci</taxon>
        <taxon>Methanococcales</taxon>
        <taxon>Methanococcaceae</taxon>
        <taxon>Methanococcus</taxon>
    </lineage>
</organism>